<evidence type="ECO:0000256" key="1">
    <source>
        <dbReference type="ARBA" id="ARBA00004141"/>
    </source>
</evidence>
<evidence type="ECO:0000256" key="3">
    <source>
        <dbReference type="ARBA" id="ARBA00022692"/>
    </source>
</evidence>
<reference evidence="11 12" key="1">
    <citation type="submission" date="2021-04" db="EMBL/GenBank/DDBJ databases">
        <authorList>
            <consortium name="Wellcome Sanger Institute Data Sharing"/>
        </authorList>
    </citation>
    <scope>NUCLEOTIDE SEQUENCE [LARGE SCALE GENOMIC DNA]</scope>
</reference>
<dbReference type="GO" id="GO:0046928">
    <property type="term" value="P:regulation of neurotransmitter secretion"/>
    <property type="evidence" value="ECO:0007669"/>
    <property type="project" value="TreeGrafter"/>
</dbReference>
<dbReference type="CDD" id="cd08376">
    <property type="entry name" value="C2B_MCTP_PRT"/>
    <property type="match status" value="1"/>
</dbReference>
<proteinExistence type="inferred from homology"/>
<keyword evidence="8 9" id="KW-0472">Membrane</keyword>
<comment type="subcellular location">
    <subcellularLocation>
        <location evidence="1">Membrane</location>
        <topology evidence="1">Multi-pass membrane protein</topology>
    </subcellularLocation>
</comment>
<evidence type="ECO:0000256" key="7">
    <source>
        <dbReference type="ARBA" id="ARBA00022989"/>
    </source>
</evidence>
<reference evidence="11" key="2">
    <citation type="submission" date="2025-08" db="UniProtKB">
        <authorList>
            <consortium name="Ensembl"/>
        </authorList>
    </citation>
    <scope>IDENTIFICATION</scope>
</reference>
<comment type="similarity">
    <text evidence="2">Belongs to the MCTP family.</text>
</comment>
<evidence type="ECO:0000256" key="2">
    <source>
        <dbReference type="ARBA" id="ARBA00007923"/>
    </source>
</evidence>
<evidence type="ECO:0000259" key="10">
    <source>
        <dbReference type="PROSITE" id="PS50004"/>
    </source>
</evidence>
<keyword evidence="4" id="KW-0479">Metal-binding</keyword>
<dbReference type="PANTHER" id="PTHR45911:SF9">
    <property type="entry name" value="MULTIPLE C2 AND TRANSMEMBRANE DOMAIN-CONTAINING PROTEIN 2"/>
    <property type="match status" value="1"/>
</dbReference>
<feature type="transmembrane region" description="Helical" evidence="9">
    <location>
        <begin position="709"/>
        <end position="730"/>
    </location>
</feature>
<reference evidence="11" key="3">
    <citation type="submission" date="2025-09" db="UniProtKB">
        <authorList>
            <consortium name="Ensembl"/>
        </authorList>
    </citation>
    <scope>IDENTIFICATION</scope>
</reference>
<dbReference type="GeneTree" id="ENSGT00940000156291"/>
<dbReference type="GO" id="GO:0005509">
    <property type="term" value="F:calcium ion binding"/>
    <property type="evidence" value="ECO:0007669"/>
    <property type="project" value="TreeGrafter"/>
</dbReference>
<keyword evidence="3 9" id="KW-0812">Transmembrane</keyword>
<dbReference type="PROSITE" id="PS50004">
    <property type="entry name" value="C2"/>
    <property type="match status" value="3"/>
</dbReference>
<dbReference type="Gene3D" id="2.60.40.150">
    <property type="entry name" value="C2 domain"/>
    <property type="match status" value="3"/>
</dbReference>
<dbReference type="AlphaFoldDB" id="A0AAQ6IEC4"/>
<keyword evidence="7 9" id="KW-1133">Transmembrane helix</keyword>
<dbReference type="SMART" id="SM00239">
    <property type="entry name" value="C2"/>
    <property type="match status" value="3"/>
</dbReference>
<dbReference type="PRINTS" id="PR00360">
    <property type="entry name" value="C2DOMAIN"/>
</dbReference>
<dbReference type="PANTHER" id="PTHR45911">
    <property type="entry name" value="C2 DOMAIN-CONTAINING PROTEIN"/>
    <property type="match status" value="1"/>
</dbReference>
<dbReference type="GO" id="GO:0030672">
    <property type="term" value="C:synaptic vesicle membrane"/>
    <property type="evidence" value="ECO:0007669"/>
    <property type="project" value="TreeGrafter"/>
</dbReference>
<dbReference type="Pfam" id="PF00168">
    <property type="entry name" value="C2"/>
    <property type="match status" value="3"/>
</dbReference>
<feature type="domain" description="C2" evidence="10">
    <location>
        <begin position="274"/>
        <end position="383"/>
    </location>
</feature>
<feature type="transmembrane region" description="Helical" evidence="9">
    <location>
        <begin position="622"/>
        <end position="653"/>
    </location>
</feature>
<dbReference type="Proteomes" id="UP000265040">
    <property type="component" value="Chromosome 6"/>
</dbReference>
<keyword evidence="12" id="KW-1185">Reference proteome</keyword>
<dbReference type="FunFam" id="2.60.40.150:FF:000174">
    <property type="entry name" value="Multiple C2 domains, transmembrane 2a"/>
    <property type="match status" value="1"/>
</dbReference>
<dbReference type="InterPro" id="IPR035892">
    <property type="entry name" value="C2_domain_sf"/>
</dbReference>
<protein>
    <recommendedName>
        <fullName evidence="10">C2 domain-containing protein</fullName>
    </recommendedName>
</protein>
<keyword evidence="6" id="KW-0106">Calcium</keyword>
<feature type="domain" description="C2" evidence="10">
    <location>
        <begin position="421"/>
        <end position="538"/>
    </location>
</feature>
<dbReference type="FunFam" id="2.60.40.150:FF:000019">
    <property type="entry name" value="Multiple C2 and transmembrane domain-containing protein 2 isoform 1"/>
    <property type="match status" value="1"/>
</dbReference>
<organism evidence="11 12">
    <name type="scientific">Anabas testudineus</name>
    <name type="common">Climbing perch</name>
    <name type="synonym">Anthias testudineus</name>
    <dbReference type="NCBI Taxonomy" id="64144"/>
    <lineage>
        <taxon>Eukaryota</taxon>
        <taxon>Metazoa</taxon>
        <taxon>Chordata</taxon>
        <taxon>Craniata</taxon>
        <taxon>Vertebrata</taxon>
        <taxon>Euteleostomi</taxon>
        <taxon>Actinopterygii</taxon>
        <taxon>Neopterygii</taxon>
        <taxon>Teleostei</taxon>
        <taxon>Neoteleostei</taxon>
        <taxon>Acanthomorphata</taxon>
        <taxon>Anabantaria</taxon>
        <taxon>Anabantiformes</taxon>
        <taxon>Anabantoidei</taxon>
        <taxon>Anabantidae</taxon>
        <taxon>Anabas</taxon>
    </lineage>
</organism>
<keyword evidence="5" id="KW-0677">Repeat</keyword>
<evidence type="ECO:0000256" key="4">
    <source>
        <dbReference type="ARBA" id="ARBA00022723"/>
    </source>
</evidence>
<feature type="domain" description="C2" evidence="10">
    <location>
        <begin position="129"/>
        <end position="271"/>
    </location>
</feature>
<dbReference type="InterPro" id="IPR000008">
    <property type="entry name" value="C2_dom"/>
</dbReference>
<evidence type="ECO:0000256" key="5">
    <source>
        <dbReference type="ARBA" id="ARBA00022737"/>
    </source>
</evidence>
<evidence type="ECO:0000256" key="6">
    <source>
        <dbReference type="ARBA" id="ARBA00022837"/>
    </source>
</evidence>
<evidence type="ECO:0000313" key="12">
    <source>
        <dbReference type="Proteomes" id="UP000265040"/>
    </source>
</evidence>
<dbReference type="SUPFAM" id="SSF49562">
    <property type="entry name" value="C2 domain (Calcium/lipid-binding domain, CaLB)"/>
    <property type="match status" value="3"/>
</dbReference>
<dbReference type="Ensembl" id="ENSATET00000080837.1">
    <property type="protein sequence ID" value="ENSATEP00000073604.1"/>
    <property type="gene ID" value="ENSATEG00000005182.3"/>
</dbReference>
<sequence length="783" mass="89193">MDVKKKNFFENLRLKTKFANKKLGKKALARQGRNLAHRRSTSVPDLRLVPGEAFSTEKALDSGDSDFAFFGASPGTSDTDSVVSGVVPDGPLFTDRLIDSVPETKLRVPTDHTSAALNRVSAPVETLVMTGGPEVQAPAPFQRYLLSIVLKRGKNLVKRDKRSGTSDPYVKFKLEGKQLYKSKVVYKNLNPRWNESFSHPLRDRDHIVYDKNRTADEFMGSSTISLKDLELYKTYEMELPLDDPKSKEDDMGVIVVDVCLMFRDATIKRSPVIVVGLFELNNQMWSGVLGITLIEGQDLPQYGHGDVYVRFRLGEQKYKSKNLCIQANPQWREQLDFNHFEDNQEPLQVEVCSKRGRKSEESWGIFEIDLLRLPLNERQLYTHVLNPGKGRLVFLVTLRTCWGVTVSDTETALLEKPDERDSIEEKFSLRNSYKCVGEVGFLQVKVIKANDLPATDLNGKSNPFCVIELGNSKLQTHTVYKTVNPDWNKAFTFPIKDINDVVELSVLDENGEKSPNFLGKVAIPLLTVSNGQQISLFLKKEGLESPSKGTITVVLEVIYNKVRAGVKTFQPKESKLTEENLKFSKKVLARNIYRVRKISTAVLYTLQYIKSCFQWESTQRSLIAFLIFLVTVWHWELFMLPLFLLLLIGWNYFQLNAGKANSNQDLEAGKKGLMDKIHMVQEVVLAVQNALEEIANIGERVKNIFNWSVPFLTVLACLVLFVSTALLYFFPLRYIVLIWGVNKFTKKLRNPYTIDSNEILDFLKRAPSDVQKVRVWKQKRHKG</sequence>
<name>A0AAQ6IEC4_ANATE</name>
<evidence type="ECO:0000313" key="11">
    <source>
        <dbReference type="Ensembl" id="ENSATEP00000073604.1"/>
    </source>
</evidence>
<evidence type="ECO:0000256" key="9">
    <source>
        <dbReference type="SAM" id="Phobius"/>
    </source>
</evidence>
<evidence type="ECO:0000256" key="8">
    <source>
        <dbReference type="ARBA" id="ARBA00023136"/>
    </source>
</evidence>
<accession>A0AAQ6IEC4</accession>